<dbReference type="AlphaFoldDB" id="A0A0L0NFU0"/>
<dbReference type="OrthoDB" id="4925244at2759"/>
<proteinExistence type="predicted"/>
<protein>
    <submittedName>
        <fullName evidence="1">Uncharacterized protein</fullName>
    </submittedName>
</protein>
<dbReference type="EMBL" id="LFRF01000004">
    <property type="protein sequence ID" value="KND92913.1"/>
    <property type="molecule type" value="Genomic_DNA"/>
</dbReference>
<keyword evidence="2" id="KW-1185">Reference proteome</keyword>
<reference evidence="1 2" key="1">
    <citation type="journal article" date="2015" name="BMC Genomics">
        <title>The genome of the truffle-parasite Tolypocladium ophioglossoides and the evolution of antifungal peptaibiotics.</title>
        <authorList>
            <person name="Quandt C.A."/>
            <person name="Bushley K.E."/>
            <person name="Spatafora J.W."/>
        </authorList>
    </citation>
    <scope>NUCLEOTIDE SEQUENCE [LARGE SCALE GENOMIC DNA]</scope>
    <source>
        <strain evidence="1 2">CBS 100239</strain>
    </source>
</reference>
<dbReference type="InterPro" id="IPR053137">
    <property type="entry name" value="NLR-like"/>
</dbReference>
<evidence type="ECO:0000313" key="1">
    <source>
        <dbReference type="EMBL" id="KND92913.1"/>
    </source>
</evidence>
<dbReference type="PANTHER" id="PTHR46082">
    <property type="entry name" value="ATP/GTP-BINDING PROTEIN-RELATED"/>
    <property type="match status" value="1"/>
</dbReference>
<comment type="caution">
    <text evidence="1">The sequence shown here is derived from an EMBL/GenBank/DDBJ whole genome shotgun (WGS) entry which is preliminary data.</text>
</comment>
<organism evidence="1 2">
    <name type="scientific">Tolypocladium ophioglossoides (strain CBS 100239)</name>
    <name type="common">Snaketongue truffleclub</name>
    <name type="synonym">Elaphocordyceps ophioglossoides</name>
    <dbReference type="NCBI Taxonomy" id="1163406"/>
    <lineage>
        <taxon>Eukaryota</taxon>
        <taxon>Fungi</taxon>
        <taxon>Dikarya</taxon>
        <taxon>Ascomycota</taxon>
        <taxon>Pezizomycotina</taxon>
        <taxon>Sordariomycetes</taxon>
        <taxon>Hypocreomycetidae</taxon>
        <taxon>Hypocreales</taxon>
        <taxon>Ophiocordycipitaceae</taxon>
        <taxon>Tolypocladium</taxon>
    </lineage>
</organism>
<dbReference type="GO" id="GO:0009116">
    <property type="term" value="P:nucleoside metabolic process"/>
    <property type="evidence" value="ECO:0007669"/>
    <property type="project" value="InterPro"/>
</dbReference>
<dbReference type="STRING" id="1163406.A0A0L0NFU0"/>
<gene>
    <name evidence="1" type="ORF">TOPH_02429</name>
</gene>
<dbReference type="Proteomes" id="UP000036947">
    <property type="component" value="Unassembled WGS sequence"/>
</dbReference>
<name>A0A0L0NFU0_TOLOC</name>
<dbReference type="PANTHER" id="PTHR46082:SF11">
    <property type="entry name" value="AAA+ ATPASE DOMAIN-CONTAINING PROTEIN-RELATED"/>
    <property type="match status" value="1"/>
</dbReference>
<feature type="non-terminal residue" evidence="1">
    <location>
        <position position="62"/>
    </location>
</feature>
<sequence length="62" mass="6895">MSDPQNYTIGWICAITTEFVAAQAFLDEEYGPPKNVAQNDNNNYALGKIGEHKVVIAVLPKW</sequence>
<accession>A0A0L0NFU0</accession>
<dbReference type="InterPro" id="IPR035994">
    <property type="entry name" value="Nucleoside_phosphorylase_sf"/>
</dbReference>
<dbReference type="Gene3D" id="3.40.50.1580">
    <property type="entry name" value="Nucleoside phosphorylase domain"/>
    <property type="match status" value="1"/>
</dbReference>
<dbReference type="GO" id="GO:0003824">
    <property type="term" value="F:catalytic activity"/>
    <property type="evidence" value="ECO:0007669"/>
    <property type="project" value="InterPro"/>
</dbReference>
<evidence type="ECO:0000313" key="2">
    <source>
        <dbReference type="Proteomes" id="UP000036947"/>
    </source>
</evidence>